<keyword evidence="1" id="KW-0812">Transmembrane</keyword>
<accession>A0A1F4T6T6</accession>
<dbReference type="Proteomes" id="UP000178602">
    <property type="component" value="Unassembled WGS sequence"/>
</dbReference>
<keyword evidence="1" id="KW-1133">Transmembrane helix</keyword>
<comment type="caution">
    <text evidence="2">The sequence shown here is derived from an EMBL/GenBank/DDBJ whole genome shotgun (WGS) entry which is preliminary data.</text>
</comment>
<proteinExistence type="predicted"/>
<evidence type="ECO:0000256" key="1">
    <source>
        <dbReference type="SAM" id="Phobius"/>
    </source>
</evidence>
<dbReference type="Gene3D" id="3.40.30.10">
    <property type="entry name" value="Glutaredoxin"/>
    <property type="match status" value="1"/>
</dbReference>
<evidence type="ECO:0008006" key="4">
    <source>
        <dbReference type="Google" id="ProtNLM"/>
    </source>
</evidence>
<dbReference type="AlphaFoldDB" id="A0A1F4T6T6"/>
<dbReference type="EMBL" id="MEUG01000001">
    <property type="protein sequence ID" value="OGC28424.1"/>
    <property type="molecule type" value="Genomic_DNA"/>
</dbReference>
<evidence type="ECO:0000313" key="2">
    <source>
        <dbReference type="EMBL" id="OGC28424.1"/>
    </source>
</evidence>
<organism evidence="2 3">
    <name type="scientific">candidate division WOR-1 bacterium RIFOXYC12_FULL_54_18</name>
    <dbReference type="NCBI Taxonomy" id="1802584"/>
    <lineage>
        <taxon>Bacteria</taxon>
        <taxon>Bacillati</taxon>
        <taxon>Saganbacteria</taxon>
    </lineage>
</organism>
<sequence>MKKTQLLFMLVGVLVFVVIVILLFSMGNTGKNPEIQLAKPHSIGELTPSKEAEAAGKLPRVITLYQKGEGESDLAAFVSRELAKEGKLLASFRSINVTEDPQAAVYYGVTEHPTIVFIRPNGRIYLKHEGYLDKAKIKALTMQAAEK</sequence>
<protein>
    <recommendedName>
        <fullName evidence="4">Thioredoxin domain-containing protein</fullName>
    </recommendedName>
</protein>
<dbReference type="InterPro" id="IPR036249">
    <property type="entry name" value="Thioredoxin-like_sf"/>
</dbReference>
<dbReference type="CDD" id="cd02947">
    <property type="entry name" value="TRX_family"/>
    <property type="match status" value="1"/>
</dbReference>
<keyword evidence="1" id="KW-0472">Membrane</keyword>
<name>A0A1F4T6T6_UNCSA</name>
<gene>
    <name evidence="2" type="ORF">A3K49_05575</name>
</gene>
<feature type="transmembrane region" description="Helical" evidence="1">
    <location>
        <begin position="6"/>
        <end position="24"/>
    </location>
</feature>
<evidence type="ECO:0000313" key="3">
    <source>
        <dbReference type="Proteomes" id="UP000178602"/>
    </source>
</evidence>
<dbReference type="SUPFAM" id="SSF52833">
    <property type="entry name" value="Thioredoxin-like"/>
    <property type="match status" value="1"/>
</dbReference>
<reference evidence="2 3" key="1">
    <citation type="journal article" date="2016" name="Nat. Commun.">
        <title>Thousands of microbial genomes shed light on interconnected biogeochemical processes in an aquifer system.</title>
        <authorList>
            <person name="Anantharaman K."/>
            <person name="Brown C.T."/>
            <person name="Hug L.A."/>
            <person name="Sharon I."/>
            <person name="Castelle C.J."/>
            <person name="Probst A.J."/>
            <person name="Thomas B.C."/>
            <person name="Singh A."/>
            <person name="Wilkins M.J."/>
            <person name="Karaoz U."/>
            <person name="Brodie E.L."/>
            <person name="Williams K.H."/>
            <person name="Hubbard S.S."/>
            <person name="Banfield J.F."/>
        </authorList>
    </citation>
    <scope>NUCLEOTIDE SEQUENCE [LARGE SCALE GENOMIC DNA]</scope>
</reference>